<evidence type="ECO:0000313" key="2">
    <source>
        <dbReference type="Proteomes" id="UP001161390"/>
    </source>
</evidence>
<name>A0ABQ5UW31_9PROT</name>
<sequence length="199" mass="21143">MGPSGASLALALASQMQGKVLWIGEPRHARALRAQSCEAFARADRFILIQTANRGETLWAGEEAMRCKGAELVVLHVALGPDLFESRRLQIAAQVGGTLGLILIGRRAQSSAAQSRWSCQPSPHEGADWVWRSTKNRRARPGAWRVSGDPPPAQAYPLDLLPTSLTNAHPDHVPAFTLQTAPCPLPAATPAGPLVPAGG</sequence>
<protein>
    <submittedName>
        <fullName evidence="1">Uncharacterized protein</fullName>
    </submittedName>
</protein>
<dbReference type="SUPFAM" id="SSF52540">
    <property type="entry name" value="P-loop containing nucleoside triphosphate hydrolases"/>
    <property type="match status" value="1"/>
</dbReference>
<dbReference type="InterPro" id="IPR027417">
    <property type="entry name" value="P-loop_NTPase"/>
</dbReference>
<dbReference type="EMBL" id="BSNJ01000001">
    <property type="protein sequence ID" value="GLQ19489.1"/>
    <property type="molecule type" value="Genomic_DNA"/>
</dbReference>
<reference evidence="1" key="2">
    <citation type="submission" date="2023-01" db="EMBL/GenBank/DDBJ databases">
        <title>Draft genome sequence of Algimonas porphyrae strain NBRC 108216.</title>
        <authorList>
            <person name="Sun Q."/>
            <person name="Mori K."/>
        </authorList>
    </citation>
    <scope>NUCLEOTIDE SEQUENCE</scope>
    <source>
        <strain evidence="1">NBRC 108216</strain>
    </source>
</reference>
<dbReference type="Gene3D" id="3.40.50.300">
    <property type="entry name" value="P-loop containing nucleotide triphosphate hydrolases"/>
    <property type="match status" value="1"/>
</dbReference>
<organism evidence="1 2">
    <name type="scientific">Algimonas porphyrae</name>
    <dbReference type="NCBI Taxonomy" id="1128113"/>
    <lineage>
        <taxon>Bacteria</taxon>
        <taxon>Pseudomonadati</taxon>
        <taxon>Pseudomonadota</taxon>
        <taxon>Alphaproteobacteria</taxon>
        <taxon>Maricaulales</taxon>
        <taxon>Robiginitomaculaceae</taxon>
        <taxon>Algimonas</taxon>
    </lineage>
</organism>
<dbReference type="Proteomes" id="UP001161390">
    <property type="component" value="Unassembled WGS sequence"/>
</dbReference>
<accession>A0ABQ5UW31</accession>
<proteinExistence type="predicted"/>
<reference evidence="1" key="1">
    <citation type="journal article" date="2014" name="Int. J. Syst. Evol. Microbiol.">
        <title>Complete genome of a new Firmicutes species belonging to the dominant human colonic microbiota ('Ruminococcus bicirculans') reveals two chromosomes and a selective capacity to utilize plant glucans.</title>
        <authorList>
            <consortium name="NISC Comparative Sequencing Program"/>
            <person name="Wegmann U."/>
            <person name="Louis P."/>
            <person name="Goesmann A."/>
            <person name="Henrissat B."/>
            <person name="Duncan S.H."/>
            <person name="Flint H.J."/>
        </authorList>
    </citation>
    <scope>NUCLEOTIDE SEQUENCE</scope>
    <source>
        <strain evidence="1">NBRC 108216</strain>
    </source>
</reference>
<comment type="caution">
    <text evidence="1">The sequence shown here is derived from an EMBL/GenBank/DDBJ whole genome shotgun (WGS) entry which is preliminary data.</text>
</comment>
<gene>
    <name evidence="1" type="ORF">GCM10007854_04440</name>
</gene>
<keyword evidence="2" id="KW-1185">Reference proteome</keyword>
<evidence type="ECO:0000313" key="1">
    <source>
        <dbReference type="EMBL" id="GLQ19489.1"/>
    </source>
</evidence>